<feature type="region of interest" description="Disordered" evidence="1">
    <location>
        <begin position="112"/>
        <end position="156"/>
    </location>
</feature>
<feature type="region of interest" description="Disordered" evidence="1">
    <location>
        <begin position="549"/>
        <end position="663"/>
    </location>
</feature>
<dbReference type="AlphaFoldDB" id="A0AAW0QQ41"/>
<feature type="compositionally biased region" description="Low complexity" evidence="1">
    <location>
        <begin position="50"/>
        <end position="63"/>
    </location>
</feature>
<proteinExistence type="predicted"/>
<feature type="compositionally biased region" description="Polar residues" evidence="1">
    <location>
        <begin position="422"/>
        <end position="432"/>
    </location>
</feature>
<keyword evidence="3" id="KW-1185">Reference proteome</keyword>
<feature type="region of interest" description="Disordered" evidence="1">
    <location>
        <begin position="507"/>
        <end position="526"/>
    </location>
</feature>
<feature type="compositionally biased region" description="Polar residues" evidence="1">
    <location>
        <begin position="560"/>
        <end position="574"/>
    </location>
</feature>
<evidence type="ECO:0000256" key="1">
    <source>
        <dbReference type="SAM" id="MobiDB-lite"/>
    </source>
</evidence>
<reference evidence="2 3" key="1">
    <citation type="submission" date="2023-01" db="EMBL/GenBank/DDBJ databases">
        <title>Analysis of 21 Apiospora genomes using comparative genomics revels a genus with tremendous synthesis potential of carbohydrate active enzymes and secondary metabolites.</title>
        <authorList>
            <person name="Sorensen T."/>
        </authorList>
    </citation>
    <scope>NUCLEOTIDE SEQUENCE [LARGE SCALE GENOMIC DNA]</scope>
    <source>
        <strain evidence="2 3">CBS 117206</strain>
    </source>
</reference>
<organism evidence="2 3">
    <name type="scientific">Apiospora kogelbergensis</name>
    <dbReference type="NCBI Taxonomy" id="1337665"/>
    <lineage>
        <taxon>Eukaryota</taxon>
        <taxon>Fungi</taxon>
        <taxon>Dikarya</taxon>
        <taxon>Ascomycota</taxon>
        <taxon>Pezizomycotina</taxon>
        <taxon>Sordariomycetes</taxon>
        <taxon>Xylariomycetidae</taxon>
        <taxon>Amphisphaeriales</taxon>
        <taxon>Apiosporaceae</taxon>
        <taxon>Apiospora</taxon>
    </lineage>
</organism>
<feature type="compositionally biased region" description="Basic and acidic residues" evidence="1">
    <location>
        <begin position="641"/>
        <end position="653"/>
    </location>
</feature>
<comment type="caution">
    <text evidence="2">The sequence shown here is derived from an EMBL/GenBank/DDBJ whole genome shotgun (WGS) entry which is preliminary data.</text>
</comment>
<dbReference type="EMBL" id="JAQQWP010000007">
    <property type="protein sequence ID" value="KAK8110069.1"/>
    <property type="molecule type" value="Genomic_DNA"/>
</dbReference>
<feature type="compositionally biased region" description="Polar residues" evidence="1">
    <location>
        <begin position="591"/>
        <end position="607"/>
    </location>
</feature>
<evidence type="ECO:0000313" key="3">
    <source>
        <dbReference type="Proteomes" id="UP001392437"/>
    </source>
</evidence>
<dbReference type="Proteomes" id="UP001392437">
    <property type="component" value="Unassembled WGS sequence"/>
</dbReference>
<evidence type="ECO:0008006" key="4">
    <source>
        <dbReference type="Google" id="ProtNLM"/>
    </source>
</evidence>
<name>A0AAW0QQ41_9PEZI</name>
<feature type="compositionally biased region" description="Low complexity" evidence="1">
    <location>
        <begin position="1"/>
        <end position="22"/>
    </location>
</feature>
<protein>
    <recommendedName>
        <fullName evidence="4">Myb-like domain-containing protein</fullName>
    </recommendedName>
</protein>
<accession>A0AAW0QQ41</accession>
<gene>
    <name evidence="2" type="ORF">PG999_008206</name>
</gene>
<sequence length="798" mass="88610">MAPSTRSKAAAAAAAGASPTARKSVKPAKPTRQTRQPPGQKAKEAKPGNSSPQLPQASQSAQSKEPSSVDPVKEERYPITRRYIPRISQDARSVVLPSDDGLESEMADGEITILPAPKPKSHRSALDASQEDESQEAQTDALQPATGADDGSSSEPVDLLRELAPDIKRETSELYKYLILLNNADQAEPKLPVLRVKMKAASSALKVNRTIFLRDGELFIDVMRFHRALKDKEDQDFANNAYHTICTSNLVTLLKFLLDKPHDPQRQQEIVDKVASHFPWVFDFSASSEDEDEVARQTNLAFSLRCCYLASRIRQEVSNDPYVLAAQVFCEDKVEWRKAAREAISQGPYKPLISPQIPGLSTEAYKARMRELDSYLSEKKRERTESRMEAAYPVEQLVKDLEVWVEDTCEKLFKPRSPEARSANNMKSTTPEQAHEDHRSGRSSSIMVRQSGGDSEPDSEAGQPIRRIDTTADKSSIADSSDDDSEMGEPVIRKGVEVAKSYLFDEDDGEDEASVSHSAPAGPALSHAAPISNQQLHENILGLVVEDVVSSSRSNKEAPPSSSLPAHQSRSNPSKRPVSPDEDSDDDPFETNSLLTKNTGRTATNRMNIERRPNKMTRVSESPVAAAPMRRPPPVAVSSGRRAESPDGAESERVSQQGLQPDDIRILSQMARTNNARAREHGPRKPQVRTAWSDEDRLKLIEDIAEYGCSWSVLEKNQRFAVKRNQQQIRDRARNEKVDFLRARQLLPAGFDNVILGRKEKDIVTDLGLNPCRAEDDVEWVNGVKRPTNVKLSEYESA</sequence>
<feature type="compositionally biased region" description="Acidic residues" evidence="1">
    <location>
        <begin position="580"/>
        <end position="589"/>
    </location>
</feature>
<feature type="region of interest" description="Disordered" evidence="1">
    <location>
        <begin position="1"/>
        <end position="92"/>
    </location>
</feature>
<evidence type="ECO:0000313" key="2">
    <source>
        <dbReference type="EMBL" id="KAK8110069.1"/>
    </source>
</evidence>
<feature type="region of interest" description="Disordered" evidence="1">
    <location>
        <begin position="415"/>
        <end position="490"/>
    </location>
</feature>